<dbReference type="EMBL" id="BRXW01000290">
    <property type="protein sequence ID" value="GMI17423.1"/>
    <property type="molecule type" value="Genomic_DNA"/>
</dbReference>
<reference evidence="3" key="1">
    <citation type="journal article" date="2023" name="Commun. Biol.">
        <title>Genome analysis of Parmales, the sister group of diatoms, reveals the evolutionary specialization of diatoms from phago-mixotrophs to photoautotrophs.</title>
        <authorList>
            <person name="Ban H."/>
            <person name="Sato S."/>
            <person name="Yoshikawa S."/>
            <person name="Yamada K."/>
            <person name="Nakamura Y."/>
            <person name="Ichinomiya M."/>
            <person name="Sato N."/>
            <person name="Blanc-Mathieu R."/>
            <person name="Endo H."/>
            <person name="Kuwata A."/>
            <person name="Ogata H."/>
        </authorList>
    </citation>
    <scope>NUCLEOTIDE SEQUENCE [LARGE SCALE GENOMIC DNA]</scope>
    <source>
        <strain evidence="3">NIES 3700</strain>
    </source>
</reference>
<accession>A0A9W7FT01</accession>
<gene>
    <name evidence="2" type="ORF">TrLO_g12022</name>
</gene>
<evidence type="ECO:0000313" key="2">
    <source>
        <dbReference type="EMBL" id="GMI17423.1"/>
    </source>
</evidence>
<proteinExistence type="predicted"/>
<feature type="transmembrane region" description="Helical" evidence="1">
    <location>
        <begin position="200"/>
        <end position="220"/>
    </location>
</feature>
<feature type="transmembrane region" description="Helical" evidence="1">
    <location>
        <begin position="103"/>
        <end position="123"/>
    </location>
</feature>
<feature type="transmembrane region" description="Helical" evidence="1">
    <location>
        <begin position="135"/>
        <end position="154"/>
    </location>
</feature>
<dbReference type="Proteomes" id="UP001165122">
    <property type="component" value="Unassembled WGS sequence"/>
</dbReference>
<evidence type="ECO:0000313" key="3">
    <source>
        <dbReference type="Proteomes" id="UP001165122"/>
    </source>
</evidence>
<evidence type="ECO:0000256" key="1">
    <source>
        <dbReference type="SAM" id="Phobius"/>
    </source>
</evidence>
<comment type="caution">
    <text evidence="2">The sequence shown here is derived from an EMBL/GenBank/DDBJ whole genome shotgun (WGS) entry which is preliminary data.</text>
</comment>
<feature type="transmembrane region" description="Helical" evidence="1">
    <location>
        <begin position="60"/>
        <end position="80"/>
    </location>
</feature>
<keyword evidence="1" id="KW-0812">Transmembrane</keyword>
<dbReference type="OrthoDB" id="197540at2759"/>
<name>A0A9W7FT01_9STRA</name>
<sequence>MATDIPGVDAFRVATEYETKDQVVDTRTVMTMTRMVEMVPGAFIQGAAIFSSTKFRTTTAFLSLTASITAAAFLSALLSYEWDTSSSSRKTAPDFYRYIPNSMLRKISCFMTIFLLSAFNLVVRTLVCLTVASRAMVVVFLVIELALFFVYKLQGDLIYWPPFSGWPAKVVAALFMQLTAKLIVDWTACVQFRHPMEVGGMYFCFSMALTVGVGFASRLAYKQDGELPEKDIVTLLMSSACAELFLSFVSLLLSMKREYVGTFVSLKTGSSYVQELFKNGNDDERRFVIFYYVDDKWMADIGDEVRVWLNERLPESFSLRFQY</sequence>
<dbReference type="AlphaFoldDB" id="A0A9W7FT01"/>
<keyword evidence="1" id="KW-0472">Membrane</keyword>
<protein>
    <submittedName>
        <fullName evidence="2">Uncharacterized protein</fullName>
    </submittedName>
</protein>
<keyword evidence="3" id="KW-1185">Reference proteome</keyword>
<organism evidence="2 3">
    <name type="scientific">Triparma laevis f. longispina</name>
    <dbReference type="NCBI Taxonomy" id="1714387"/>
    <lineage>
        <taxon>Eukaryota</taxon>
        <taxon>Sar</taxon>
        <taxon>Stramenopiles</taxon>
        <taxon>Ochrophyta</taxon>
        <taxon>Bolidophyceae</taxon>
        <taxon>Parmales</taxon>
        <taxon>Triparmaceae</taxon>
        <taxon>Triparma</taxon>
    </lineage>
</organism>
<feature type="transmembrane region" description="Helical" evidence="1">
    <location>
        <begin position="166"/>
        <end position="188"/>
    </location>
</feature>
<keyword evidence="1" id="KW-1133">Transmembrane helix</keyword>
<feature type="transmembrane region" description="Helical" evidence="1">
    <location>
        <begin position="232"/>
        <end position="253"/>
    </location>
</feature>